<evidence type="ECO:0000256" key="3">
    <source>
        <dbReference type="ARBA" id="ARBA00022723"/>
    </source>
</evidence>
<dbReference type="SUPFAM" id="SSF55124">
    <property type="entry name" value="Nitrite/Sulfite reductase N-terminal domain-like"/>
    <property type="match status" value="2"/>
</dbReference>
<dbReference type="InterPro" id="IPR051329">
    <property type="entry name" value="NIR_SIR_4Fe-4S"/>
</dbReference>
<feature type="domain" description="Nitrite/Sulfite reductase ferredoxin-like" evidence="7">
    <location>
        <begin position="31"/>
        <end position="92"/>
    </location>
</feature>
<dbReference type="Pfam" id="PF03460">
    <property type="entry name" value="NIR_SIR_ferr"/>
    <property type="match status" value="2"/>
</dbReference>
<keyword evidence="5" id="KW-0408">Iron</keyword>
<organism evidence="8 9">
    <name type="scientific">Teichococcus globiformis</name>
    <dbReference type="NCBI Taxonomy" id="2307229"/>
    <lineage>
        <taxon>Bacteria</taxon>
        <taxon>Pseudomonadati</taxon>
        <taxon>Pseudomonadota</taxon>
        <taxon>Alphaproteobacteria</taxon>
        <taxon>Acetobacterales</taxon>
        <taxon>Roseomonadaceae</taxon>
        <taxon>Roseomonas</taxon>
    </lineage>
</organism>
<evidence type="ECO:0000256" key="6">
    <source>
        <dbReference type="ARBA" id="ARBA00023014"/>
    </source>
</evidence>
<evidence type="ECO:0000256" key="1">
    <source>
        <dbReference type="ARBA" id="ARBA00022485"/>
    </source>
</evidence>
<evidence type="ECO:0000256" key="4">
    <source>
        <dbReference type="ARBA" id="ARBA00023002"/>
    </source>
</evidence>
<comment type="caution">
    <text evidence="8">The sequence shown here is derived from an EMBL/GenBank/DDBJ whole genome shotgun (WGS) entry which is preliminary data.</text>
</comment>
<evidence type="ECO:0000313" key="9">
    <source>
        <dbReference type="Proteomes" id="UP001595593"/>
    </source>
</evidence>
<keyword evidence="4" id="KW-0560">Oxidoreductase</keyword>
<dbReference type="EMBL" id="JBHRTN010000002">
    <property type="protein sequence ID" value="MFC3123569.1"/>
    <property type="molecule type" value="Genomic_DNA"/>
</dbReference>
<feature type="domain" description="Nitrite/Sulfite reductase ferredoxin-like" evidence="7">
    <location>
        <begin position="242"/>
        <end position="285"/>
    </location>
</feature>
<gene>
    <name evidence="8" type="ORF">ACFOD4_00735</name>
</gene>
<evidence type="ECO:0000259" key="7">
    <source>
        <dbReference type="Pfam" id="PF03460"/>
    </source>
</evidence>
<dbReference type="InterPro" id="IPR005117">
    <property type="entry name" value="NiRdtase/SiRdtase_haem-b_fer"/>
</dbReference>
<evidence type="ECO:0000313" key="8">
    <source>
        <dbReference type="EMBL" id="MFC3123569.1"/>
    </source>
</evidence>
<evidence type="ECO:0000256" key="5">
    <source>
        <dbReference type="ARBA" id="ARBA00023004"/>
    </source>
</evidence>
<dbReference type="SUPFAM" id="SSF56014">
    <property type="entry name" value="Nitrite and sulphite reductase 4Fe-4S domain-like"/>
    <property type="match status" value="1"/>
</dbReference>
<sequence length="393" mass="40669">MSGGKTISPHPSSSFLPVSAKRGWCPSIYEPMQSGDGWLIRVKPPGGAITSAEARIIAKAAPGWIELTQRGNLQIRGLREEDVAPFAAAMRSAGLASADPGIERRRNIIPPPLLGHDKTMLPGATEWLAELERILAHDSLAPLPGKFGLALDAGGALPLTGISADLLLRLTPSGAELRLPGLVATNPSSQIIAALLAACGPRRMRDTLVEEPGLLARLGLATRSAPPEPPAPNPIGALADTFGLAPAFGQMRGTDLQALADLAEHHGSGMLRITPWRAILLPGLRIAPDLSGFITDPADPRLILRACPGSAGCARGLADTRADAAHLAAQAYLPGLLHLSGCAKGCAHPGPAPVTLVGQPGGRYALVRNGRAGDAPQRAGLTLAEAAAEMELR</sequence>
<dbReference type="Gene3D" id="3.30.413.10">
    <property type="entry name" value="Sulfite Reductase Hemoprotein, domain 1"/>
    <property type="match status" value="2"/>
</dbReference>
<keyword evidence="2" id="KW-0349">Heme</keyword>
<protein>
    <submittedName>
        <fullName evidence="8">Precorrin-3B synthase</fullName>
    </submittedName>
</protein>
<dbReference type="Proteomes" id="UP001595593">
    <property type="component" value="Unassembled WGS sequence"/>
</dbReference>
<dbReference type="PANTHER" id="PTHR32439:SF9">
    <property type="entry name" value="BLR3264 PROTEIN"/>
    <property type="match status" value="1"/>
</dbReference>
<reference evidence="9" key="1">
    <citation type="journal article" date="2019" name="Int. J. Syst. Evol. Microbiol.">
        <title>The Global Catalogue of Microorganisms (GCM) 10K type strain sequencing project: providing services to taxonomists for standard genome sequencing and annotation.</title>
        <authorList>
            <consortium name="The Broad Institute Genomics Platform"/>
            <consortium name="The Broad Institute Genome Sequencing Center for Infectious Disease"/>
            <person name="Wu L."/>
            <person name="Ma J."/>
        </authorList>
    </citation>
    <scope>NUCLEOTIDE SEQUENCE [LARGE SCALE GENOMIC DNA]</scope>
    <source>
        <strain evidence="9">KCTC 52094</strain>
    </source>
</reference>
<dbReference type="PANTHER" id="PTHR32439">
    <property type="entry name" value="FERREDOXIN--NITRITE REDUCTASE, CHLOROPLASTIC"/>
    <property type="match status" value="1"/>
</dbReference>
<dbReference type="InterPro" id="IPR045854">
    <property type="entry name" value="NO2/SO3_Rdtase_4Fe4S_sf"/>
</dbReference>
<evidence type="ECO:0000256" key="2">
    <source>
        <dbReference type="ARBA" id="ARBA00022617"/>
    </source>
</evidence>
<accession>A0ABV7FT87</accession>
<keyword evidence="6" id="KW-0411">Iron-sulfur</keyword>
<keyword evidence="3" id="KW-0479">Metal-binding</keyword>
<name>A0ABV7FT87_9PROT</name>
<dbReference type="RefSeq" id="WP_379592572.1">
    <property type="nucleotide sequence ID" value="NZ_JBHRTN010000002.1"/>
</dbReference>
<dbReference type="InterPro" id="IPR036136">
    <property type="entry name" value="Nit/Sulf_reduc_fer-like_dom_sf"/>
</dbReference>
<proteinExistence type="predicted"/>
<dbReference type="Gene3D" id="3.90.480.10">
    <property type="entry name" value="Sulfite Reductase Hemoprotein,Domain 2"/>
    <property type="match status" value="2"/>
</dbReference>
<keyword evidence="9" id="KW-1185">Reference proteome</keyword>
<keyword evidence="1" id="KW-0004">4Fe-4S</keyword>